<dbReference type="Proteomes" id="UP000054532">
    <property type="component" value="Unassembled WGS sequence"/>
</dbReference>
<name>W2IBP9_PHYNI</name>
<reference evidence="1" key="1">
    <citation type="submission" date="2013-11" db="EMBL/GenBank/DDBJ databases">
        <title>The Genome Sequence of Phytophthora parasitica CJ05E6.</title>
        <authorList>
            <consortium name="The Broad Institute Genomics Platform"/>
            <person name="Russ C."/>
            <person name="Tyler B."/>
            <person name="Panabieres F."/>
            <person name="Shan W."/>
            <person name="Tripathy S."/>
            <person name="Grunwald N."/>
            <person name="Machado M."/>
            <person name="Johnson C.S."/>
            <person name="Arredondo F."/>
            <person name="Hong C."/>
            <person name="Coffey M."/>
            <person name="Young S.K."/>
            <person name="Zeng Q."/>
            <person name="Gargeya S."/>
            <person name="Fitzgerald M."/>
            <person name="Abouelleil A."/>
            <person name="Alvarado L."/>
            <person name="Chapman S.B."/>
            <person name="Gainer-Dewar J."/>
            <person name="Goldberg J."/>
            <person name="Griggs A."/>
            <person name="Gujja S."/>
            <person name="Hansen M."/>
            <person name="Howarth C."/>
            <person name="Imamovic A."/>
            <person name="Ireland A."/>
            <person name="Larimer J."/>
            <person name="McCowan C."/>
            <person name="Murphy C."/>
            <person name="Pearson M."/>
            <person name="Poon T.W."/>
            <person name="Priest M."/>
            <person name="Roberts A."/>
            <person name="Saif S."/>
            <person name="Shea T."/>
            <person name="Sykes S."/>
            <person name="Wortman J."/>
            <person name="Nusbaum C."/>
            <person name="Birren B."/>
        </authorList>
    </citation>
    <scope>NUCLEOTIDE SEQUENCE [LARGE SCALE GENOMIC DNA]</scope>
    <source>
        <strain evidence="1">CJ05E6</strain>
    </source>
</reference>
<sequence length="49" mass="5705">MCDPIEDYFSFLERAFRNSIKKITPMLVTKMEPHTQDAVNVAEDMKDVV</sequence>
<dbReference type="EMBL" id="KI694963">
    <property type="protein sequence ID" value="ETM38054.1"/>
    <property type="molecule type" value="Genomic_DNA"/>
</dbReference>
<dbReference type="AlphaFoldDB" id="W2IBP9"/>
<proteinExistence type="predicted"/>
<accession>W2IBP9</accession>
<dbReference type="EMBL" id="KI675010">
    <property type="protein sequence ID" value="ETL31659.1"/>
    <property type="molecule type" value="Genomic_DNA"/>
</dbReference>
<evidence type="ECO:0000313" key="1">
    <source>
        <dbReference type="EMBL" id="ETL31659.1"/>
    </source>
</evidence>
<gene>
    <name evidence="2" type="ORF">L914_15546</name>
    <name evidence="1" type="ORF">L916_15588</name>
</gene>
<reference evidence="2" key="2">
    <citation type="submission" date="2013-11" db="EMBL/GenBank/DDBJ databases">
        <title>The Genome Sequence of Phytophthora parasitica IAC_01/95.</title>
        <authorList>
            <consortium name="The Broad Institute Genomics Platform"/>
            <person name="Russ C."/>
            <person name="Tyler B."/>
            <person name="Panabieres F."/>
            <person name="Shan W."/>
            <person name="Tripathy S."/>
            <person name="Grunwald N."/>
            <person name="Machado M."/>
            <person name="Johnson C.S."/>
            <person name="Arredondo F."/>
            <person name="Hong C."/>
            <person name="Coffey M."/>
            <person name="Young S.K."/>
            <person name="Zeng Q."/>
            <person name="Gargeya S."/>
            <person name="Fitzgerald M."/>
            <person name="Abouelleil A."/>
            <person name="Alvarado L."/>
            <person name="Chapman S.B."/>
            <person name="Gainer-Dewar J."/>
            <person name="Goldberg J."/>
            <person name="Griggs A."/>
            <person name="Gujja S."/>
            <person name="Hansen M."/>
            <person name="Howarth C."/>
            <person name="Imamovic A."/>
            <person name="Ireland A."/>
            <person name="Larimer J."/>
            <person name="McCowan C."/>
            <person name="Murphy C."/>
            <person name="Pearson M."/>
            <person name="Poon T.W."/>
            <person name="Priest M."/>
            <person name="Roberts A."/>
            <person name="Saif S."/>
            <person name="Shea T."/>
            <person name="Sykes S."/>
            <person name="Wortman J."/>
            <person name="Nusbaum C."/>
            <person name="Birren B."/>
        </authorList>
    </citation>
    <scope>NUCLEOTIDE SEQUENCE [LARGE SCALE GENOMIC DNA]</scope>
    <source>
        <strain evidence="2">IAC_01/95</strain>
    </source>
</reference>
<protein>
    <submittedName>
        <fullName evidence="1">Uncharacterized protein</fullName>
    </submittedName>
</protein>
<evidence type="ECO:0000313" key="2">
    <source>
        <dbReference type="EMBL" id="ETM38054.1"/>
    </source>
</evidence>
<organism evidence="1">
    <name type="scientific">Phytophthora nicotianae</name>
    <name type="common">Potato buckeye rot agent</name>
    <name type="synonym">Phytophthora parasitica</name>
    <dbReference type="NCBI Taxonomy" id="4792"/>
    <lineage>
        <taxon>Eukaryota</taxon>
        <taxon>Sar</taxon>
        <taxon>Stramenopiles</taxon>
        <taxon>Oomycota</taxon>
        <taxon>Peronosporomycetes</taxon>
        <taxon>Peronosporales</taxon>
        <taxon>Peronosporaceae</taxon>
        <taxon>Phytophthora</taxon>
    </lineage>
</organism>
<dbReference type="Proteomes" id="UP000053864">
    <property type="component" value="Unassembled WGS sequence"/>
</dbReference>